<dbReference type="FunFam" id="3.80.10.10:FF:000041">
    <property type="entry name" value="LRR receptor-like serine/threonine-protein kinase ERECTA"/>
    <property type="match status" value="1"/>
</dbReference>
<dbReference type="EMBL" id="CM027682">
    <property type="protein sequence ID" value="KAG0536437.1"/>
    <property type="molecule type" value="Genomic_DNA"/>
</dbReference>
<keyword evidence="3" id="KW-0812">Transmembrane</keyword>
<evidence type="ECO:0000256" key="5">
    <source>
        <dbReference type="ARBA" id="ARBA00022737"/>
    </source>
</evidence>
<sequence>MASGHVIVLDLGGQYYLQSNGLDPAIFNLTLLRNLSLSGNDFRGAQLPSSGFERLSELVSLDLSLTNFAGQIPAGIASLNKLLTLDLSGNPNLFLSKPNFQSFIANLSRLKELYLDEMDLSSNGPTWSTTIWPSISQIQTLSLMSCGLSGPIAPSFSRLRFLTMVNLRGNFGITGVVPEFFANFSLLTILDLSGNDFEGQFPTRIFQLKRLRFLDLHWNDNLCVQLPEFQRGNQLVVLDLVMTKINCSSVIPASLVNLKSLKHLGLSTSRISRASDISVIGKIQSLEELRLYEMSGPRKPEFSWSWIGGLKNVTYLELNSYDLSGALPSSITNLTNLNSLTLHSCNISRSIPLWIGNLTKLSNLNLGSNSLTGKIPRSIFALPTLQTLYLDSNQLSGHLEDIPAPLSSSISEIDLSNNQLSGPMPTSFSQLPSLTYLNLESNHLIGTVELNPFWKLSNLYFLGFSNNMLSVIDAEDGALPPVLPNIQHLGLASCNLTKLPRVLRYLDIILELDLSSNQIGGSIPGWIWVVWKDTLGKLDLSNNAFTSLEKSSLIPMTHLNFLNLSFNRLQGDIPIPVISLPYGVVALDYSNNEFSSILPNFGRYLNNVVYINLSKNRLHGHVPTSICGVKELQILDLSYNNFSGLLRENKFHGMLPQKIKEGCMFETIDLNGNQIEGGLPRSISNCKSLVLLDVSNNQILDLFPSWLGSLPKLRVLALRSNQFYGTIGGLQNGDQTRDFFSSLQILDLASNTFSRNLHSEWFGKLKPMMAGVNNGQVLGHQTNFSQGLDITFNKMLTTFNAIDLSNNSLDGVIPGSIGRLISLHGLNMSHNSFMGEIPRQLGDLTQLESLDLSWNQLSGEIPQELTSLTFLAWLNLSYNNLTGRVPQSNQFFSFSRSSFEGNVGLCGRPLLPLLLRVDAKLICKHKGLIPDSNVKACQPI</sequence>
<comment type="subcellular location">
    <subcellularLocation>
        <location evidence="1">Membrane</location>
        <topology evidence="1">Single-pass membrane protein</topology>
    </subcellularLocation>
</comment>
<dbReference type="InterPro" id="IPR032675">
    <property type="entry name" value="LRR_dom_sf"/>
</dbReference>
<evidence type="ECO:0000256" key="8">
    <source>
        <dbReference type="ARBA" id="ARBA00023180"/>
    </source>
</evidence>
<keyword evidence="4" id="KW-0732">Signal</keyword>
<evidence type="ECO:0000313" key="9">
    <source>
        <dbReference type="EMBL" id="KAG0536437.1"/>
    </source>
</evidence>
<evidence type="ECO:0000313" key="10">
    <source>
        <dbReference type="Proteomes" id="UP000807115"/>
    </source>
</evidence>
<dbReference type="PROSITE" id="PS51450">
    <property type="entry name" value="LRR"/>
    <property type="match status" value="1"/>
</dbReference>
<evidence type="ECO:0000256" key="1">
    <source>
        <dbReference type="ARBA" id="ARBA00004167"/>
    </source>
</evidence>
<dbReference type="GO" id="GO:0016020">
    <property type="term" value="C:membrane"/>
    <property type="evidence" value="ECO:0007669"/>
    <property type="project" value="UniProtKB-SubCell"/>
</dbReference>
<evidence type="ECO:0000256" key="7">
    <source>
        <dbReference type="ARBA" id="ARBA00023136"/>
    </source>
</evidence>
<dbReference type="PANTHER" id="PTHR48065:SF32">
    <property type="entry name" value="PROTEIN BRASSINOSTEROID INSENSITIVE 1-LIKE"/>
    <property type="match status" value="1"/>
</dbReference>
<dbReference type="AlphaFoldDB" id="A0A921RCD4"/>
<evidence type="ECO:0000256" key="6">
    <source>
        <dbReference type="ARBA" id="ARBA00022989"/>
    </source>
</evidence>
<keyword evidence="7" id="KW-0472">Membrane</keyword>
<dbReference type="Pfam" id="PF00560">
    <property type="entry name" value="LRR_1"/>
    <property type="match status" value="2"/>
</dbReference>
<dbReference type="Proteomes" id="UP000807115">
    <property type="component" value="Chromosome 3"/>
</dbReference>
<keyword evidence="2" id="KW-0433">Leucine-rich repeat</keyword>
<name>A0A921RCD4_SORBI</name>
<dbReference type="SMART" id="SM00369">
    <property type="entry name" value="LRR_TYP"/>
    <property type="match status" value="10"/>
</dbReference>
<keyword evidence="6" id="KW-1133">Transmembrane helix</keyword>
<dbReference type="InterPro" id="IPR003591">
    <property type="entry name" value="Leu-rich_rpt_typical-subtyp"/>
</dbReference>
<reference evidence="9" key="2">
    <citation type="submission" date="2020-10" db="EMBL/GenBank/DDBJ databases">
        <authorList>
            <person name="Cooper E.A."/>
            <person name="Brenton Z.W."/>
            <person name="Flinn B.S."/>
            <person name="Jenkins J."/>
            <person name="Shu S."/>
            <person name="Flowers D."/>
            <person name="Luo F."/>
            <person name="Wang Y."/>
            <person name="Xia P."/>
            <person name="Barry K."/>
            <person name="Daum C."/>
            <person name="Lipzen A."/>
            <person name="Yoshinaga Y."/>
            <person name="Schmutz J."/>
            <person name="Saski C."/>
            <person name="Vermerris W."/>
            <person name="Kresovich S."/>
        </authorList>
    </citation>
    <scope>NUCLEOTIDE SEQUENCE</scope>
</reference>
<evidence type="ECO:0000256" key="4">
    <source>
        <dbReference type="ARBA" id="ARBA00022729"/>
    </source>
</evidence>
<reference evidence="9" key="1">
    <citation type="journal article" date="2019" name="BMC Genomics">
        <title>A new reference genome for Sorghum bicolor reveals high levels of sequence similarity between sweet and grain genotypes: implications for the genetics of sugar metabolism.</title>
        <authorList>
            <person name="Cooper E.A."/>
            <person name="Brenton Z.W."/>
            <person name="Flinn B.S."/>
            <person name="Jenkins J."/>
            <person name="Shu S."/>
            <person name="Flowers D."/>
            <person name="Luo F."/>
            <person name="Wang Y."/>
            <person name="Xia P."/>
            <person name="Barry K."/>
            <person name="Daum C."/>
            <person name="Lipzen A."/>
            <person name="Yoshinaga Y."/>
            <person name="Schmutz J."/>
            <person name="Saski C."/>
            <person name="Vermerris W."/>
            <person name="Kresovich S."/>
        </authorList>
    </citation>
    <scope>NUCLEOTIDE SEQUENCE</scope>
</reference>
<gene>
    <name evidence="9" type="ORF">BDA96_03G063600</name>
</gene>
<accession>A0A921RCD4</accession>
<proteinExistence type="predicted"/>
<dbReference type="Pfam" id="PF13855">
    <property type="entry name" value="LRR_8"/>
    <property type="match status" value="5"/>
</dbReference>
<evidence type="ECO:0000256" key="3">
    <source>
        <dbReference type="ARBA" id="ARBA00022692"/>
    </source>
</evidence>
<dbReference type="PANTHER" id="PTHR48065">
    <property type="entry name" value="OS10G0469600 PROTEIN"/>
    <property type="match status" value="1"/>
</dbReference>
<keyword evidence="8" id="KW-0325">Glycoprotein</keyword>
<protein>
    <recommendedName>
        <fullName evidence="11">Leucine-rich repeat-containing N-terminal plant-type domain-containing protein</fullName>
    </recommendedName>
</protein>
<dbReference type="SUPFAM" id="SSF52047">
    <property type="entry name" value="RNI-like"/>
    <property type="match status" value="1"/>
</dbReference>
<evidence type="ECO:0008006" key="11">
    <source>
        <dbReference type="Google" id="ProtNLM"/>
    </source>
</evidence>
<dbReference type="FunFam" id="3.80.10.10:FF:000095">
    <property type="entry name" value="LRR receptor-like serine/threonine-protein kinase GSO1"/>
    <property type="match status" value="1"/>
</dbReference>
<keyword evidence="5" id="KW-0677">Repeat</keyword>
<evidence type="ECO:0000256" key="2">
    <source>
        <dbReference type="ARBA" id="ARBA00022614"/>
    </source>
</evidence>
<dbReference type="SUPFAM" id="SSF52058">
    <property type="entry name" value="L domain-like"/>
    <property type="match status" value="2"/>
</dbReference>
<comment type="caution">
    <text evidence="9">The sequence shown here is derived from an EMBL/GenBank/DDBJ whole genome shotgun (WGS) entry which is preliminary data.</text>
</comment>
<dbReference type="InterPro" id="IPR001611">
    <property type="entry name" value="Leu-rich_rpt"/>
</dbReference>
<dbReference type="Gene3D" id="3.80.10.10">
    <property type="entry name" value="Ribonuclease Inhibitor"/>
    <property type="match status" value="5"/>
</dbReference>
<organism evidence="9 10">
    <name type="scientific">Sorghum bicolor</name>
    <name type="common">Sorghum</name>
    <name type="synonym">Sorghum vulgare</name>
    <dbReference type="NCBI Taxonomy" id="4558"/>
    <lineage>
        <taxon>Eukaryota</taxon>
        <taxon>Viridiplantae</taxon>
        <taxon>Streptophyta</taxon>
        <taxon>Embryophyta</taxon>
        <taxon>Tracheophyta</taxon>
        <taxon>Spermatophyta</taxon>
        <taxon>Magnoliopsida</taxon>
        <taxon>Liliopsida</taxon>
        <taxon>Poales</taxon>
        <taxon>Poaceae</taxon>
        <taxon>PACMAD clade</taxon>
        <taxon>Panicoideae</taxon>
        <taxon>Andropogonodae</taxon>
        <taxon>Andropogoneae</taxon>
        <taxon>Sorghinae</taxon>
        <taxon>Sorghum</taxon>
    </lineage>
</organism>
<dbReference type="PRINTS" id="PR00019">
    <property type="entry name" value="LEURICHRPT"/>
</dbReference>